<accession>A0A0F6TQZ7</accession>
<dbReference type="NCBIfam" id="TIGR02795">
    <property type="entry name" value="tol_pal_ybgF"/>
    <property type="match status" value="1"/>
</dbReference>
<keyword evidence="6" id="KW-1185">Reference proteome</keyword>
<gene>
    <name evidence="1" type="primary">cpoB</name>
    <name evidence="5" type="ORF">TQ33_1532</name>
</gene>
<dbReference type="KEGG" id="kge:TQ33_1532"/>
<keyword evidence="2" id="KW-0802">TPR repeat</keyword>
<evidence type="ECO:0000259" key="4">
    <source>
        <dbReference type="Pfam" id="PF16331"/>
    </source>
</evidence>
<keyword evidence="1" id="KW-0132">Cell division</keyword>
<evidence type="ECO:0000256" key="1">
    <source>
        <dbReference type="HAMAP-Rule" id="MF_02066"/>
    </source>
</evidence>
<dbReference type="InterPro" id="IPR032519">
    <property type="entry name" value="YbgF_tri"/>
</dbReference>
<dbReference type="Pfam" id="PF13174">
    <property type="entry name" value="TPR_6"/>
    <property type="match status" value="1"/>
</dbReference>
<dbReference type="RefSeq" id="WP_046561544.1">
    <property type="nucleotide sequence ID" value="NZ_CP010975.1"/>
</dbReference>
<dbReference type="Gene3D" id="1.25.40.10">
    <property type="entry name" value="Tetratricopeptide repeat domain"/>
    <property type="match status" value="1"/>
</dbReference>
<dbReference type="InterPro" id="IPR019734">
    <property type="entry name" value="TPR_rpt"/>
</dbReference>
<feature type="chain" id="PRO_5009983685" description="Cell division coordinator CpoB" evidence="1">
    <location>
        <begin position="24"/>
        <end position="248"/>
    </location>
</feature>
<dbReference type="SUPFAM" id="SSF48452">
    <property type="entry name" value="TPR-like"/>
    <property type="match status" value="1"/>
</dbReference>
<evidence type="ECO:0000256" key="3">
    <source>
        <dbReference type="SAM" id="MobiDB-lite"/>
    </source>
</evidence>
<dbReference type="GO" id="GO:0070206">
    <property type="term" value="P:protein trimerization"/>
    <property type="evidence" value="ECO:0007669"/>
    <property type="project" value="InterPro"/>
</dbReference>
<dbReference type="Gene3D" id="1.20.5.110">
    <property type="match status" value="1"/>
</dbReference>
<dbReference type="Pfam" id="PF16331">
    <property type="entry name" value="TolA_bind_tri"/>
    <property type="match status" value="1"/>
</dbReference>
<feature type="repeat" description="TPR" evidence="2">
    <location>
        <begin position="165"/>
        <end position="198"/>
    </location>
</feature>
<dbReference type="GO" id="GO:0030288">
    <property type="term" value="C:outer membrane-bounded periplasmic space"/>
    <property type="evidence" value="ECO:0007669"/>
    <property type="project" value="UniProtKB-UniRule"/>
</dbReference>
<dbReference type="InterPro" id="IPR011990">
    <property type="entry name" value="TPR-like_helical_dom_sf"/>
</dbReference>
<dbReference type="InterPro" id="IPR014162">
    <property type="entry name" value="CpoB_C"/>
</dbReference>
<keyword evidence="1" id="KW-0131">Cell cycle</keyword>
<keyword evidence="1" id="KW-0732">Signal</keyword>
<reference evidence="5 6" key="1">
    <citation type="submission" date="2015-02" db="EMBL/GenBank/DDBJ databases">
        <title>Complete genome sequence of Kangiella geojedonensis strain YCS-5T.</title>
        <authorList>
            <person name="Kim K.M."/>
        </authorList>
    </citation>
    <scope>NUCLEOTIDE SEQUENCE [LARGE SCALE GENOMIC DNA]</scope>
    <source>
        <strain evidence="5 6">YCS-5</strain>
    </source>
</reference>
<dbReference type="OrthoDB" id="9768142at2"/>
<sequence precursor="true">MTYRYTKIIALSLLTASAVGNTAAPVVDGKAVEAIQQYQENDQNQLVGELMRQVMQLQQEVSYLRGKSEEQGYQIQKLQRQQKELYADLDRRLTEASQGGLSGAELSGTEGGESTGGADASDQNLSDAQQAYNKAFSQFSNKEYAFAKSSFKSFVKDYPKHPLAANAHYILGQLHSNDKEYQQAAFEFEAVYSQFPETEIKDKAMLKLAQTHELSGNKAEAKKTYQALVKAFPNTTAGKLAKVKLGSL</sequence>
<dbReference type="AlphaFoldDB" id="A0A0F6TQZ7"/>
<evidence type="ECO:0000313" key="5">
    <source>
        <dbReference type="EMBL" id="AKE52479.1"/>
    </source>
</evidence>
<dbReference type="STRING" id="914150.TQ33_1532"/>
<dbReference type="HAMAP" id="MF_02066">
    <property type="entry name" value="CpoB"/>
    <property type="match status" value="1"/>
</dbReference>
<dbReference type="InterPro" id="IPR034706">
    <property type="entry name" value="CpoB"/>
</dbReference>
<comment type="similarity">
    <text evidence="1">Belongs to the CpoB family.</text>
</comment>
<evidence type="ECO:0000313" key="6">
    <source>
        <dbReference type="Proteomes" id="UP000034071"/>
    </source>
</evidence>
<feature type="domain" description="YbgF trimerisation" evidence="4">
    <location>
        <begin position="43"/>
        <end position="99"/>
    </location>
</feature>
<feature type="signal peptide" evidence="1">
    <location>
        <begin position="1"/>
        <end position="23"/>
    </location>
</feature>
<feature type="region of interest" description="Disordered" evidence="3">
    <location>
        <begin position="96"/>
        <end position="123"/>
    </location>
</feature>
<comment type="subcellular location">
    <subcellularLocation>
        <location evidence="1">Periplasm</location>
    </subcellularLocation>
</comment>
<dbReference type="GO" id="GO:0043093">
    <property type="term" value="P:FtsZ-dependent cytokinesis"/>
    <property type="evidence" value="ECO:0007669"/>
    <property type="project" value="UniProtKB-UniRule"/>
</dbReference>
<organism evidence="5 6">
    <name type="scientific">Kangiella geojedonensis</name>
    <dbReference type="NCBI Taxonomy" id="914150"/>
    <lineage>
        <taxon>Bacteria</taxon>
        <taxon>Pseudomonadati</taxon>
        <taxon>Pseudomonadota</taxon>
        <taxon>Gammaproteobacteria</taxon>
        <taxon>Kangiellales</taxon>
        <taxon>Kangiellaceae</taxon>
        <taxon>Kangiella</taxon>
    </lineage>
</organism>
<dbReference type="EMBL" id="CP010975">
    <property type="protein sequence ID" value="AKE52479.1"/>
    <property type="molecule type" value="Genomic_DNA"/>
</dbReference>
<proteinExistence type="inferred from homology"/>
<dbReference type="Proteomes" id="UP000034071">
    <property type="component" value="Chromosome"/>
</dbReference>
<dbReference type="HOGENOM" id="CLU_044315_2_1_6"/>
<keyword evidence="1" id="KW-0574">Periplasm</keyword>
<name>A0A0F6TQZ7_9GAMM</name>
<protein>
    <recommendedName>
        <fullName evidence="1">Cell division coordinator CpoB</fullName>
    </recommendedName>
</protein>
<comment type="function">
    <text evidence="1">Mediates coordination of peptidoglycan synthesis and outer membrane constriction during cell division.</text>
</comment>
<dbReference type="PROSITE" id="PS50005">
    <property type="entry name" value="TPR"/>
    <property type="match status" value="1"/>
</dbReference>
<evidence type="ECO:0000256" key="2">
    <source>
        <dbReference type="PROSITE-ProRule" id="PRU00339"/>
    </source>
</evidence>